<evidence type="ECO:0000313" key="1">
    <source>
        <dbReference type="EMBL" id="MCW9705404.1"/>
    </source>
</evidence>
<evidence type="ECO:0000313" key="2">
    <source>
        <dbReference type="Proteomes" id="UP001207918"/>
    </source>
</evidence>
<reference evidence="1 2" key="1">
    <citation type="submission" date="2021-03" db="EMBL/GenBank/DDBJ databases">
        <title>Aliifodinibius sp. nov., a new bacterium isolated from saline soil.</title>
        <authorList>
            <person name="Galisteo C."/>
            <person name="De La Haba R."/>
            <person name="Sanchez-Porro C."/>
            <person name="Ventosa A."/>
        </authorList>
    </citation>
    <scope>NUCLEOTIDE SEQUENCE [LARGE SCALE GENOMIC DNA]</scope>
    <source>
        <strain evidence="1 2">1BSP15-2V2</strain>
    </source>
</reference>
<proteinExistence type="predicted"/>
<name>A0ABT3PHK5_9BACT</name>
<sequence length="289" mass="32826">MKIFSSIYIRSIYFYCLLTCLLLLSGCNPSFDPLQENDQYYFSMYGYLDASADTQWVRIMPVRDSLFYNPKEIDATVTLQELESGETVTLNDSLFHFSNNRYAHNFWTTHPLKPSGTYRLEAERSDGAASHVSVALPADFPIPIAYIWEPDDFTPDRIEVEGIEQLADVQVIYRNQGRHFPINHIEDTVIVPDGSYKVYIRPWEDIETINTDLGEQLEIPNENREIFVAAATDDFPDFATIDDIISTLPEGISNVESGVGYVGGILSKTIPYKSCFDDNLNRIPCSPTN</sequence>
<keyword evidence="2" id="KW-1185">Reference proteome</keyword>
<dbReference type="PROSITE" id="PS51257">
    <property type="entry name" value="PROKAR_LIPOPROTEIN"/>
    <property type="match status" value="1"/>
</dbReference>
<gene>
    <name evidence="1" type="ORF">J6I44_00995</name>
</gene>
<dbReference type="Proteomes" id="UP001207918">
    <property type="component" value="Unassembled WGS sequence"/>
</dbReference>
<accession>A0ABT3PHK5</accession>
<dbReference type="EMBL" id="JAGGJA010000001">
    <property type="protein sequence ID" value="MCW9705404.1"/>
    <property type="molecule type" value="Genomic_DNA"/>
</dbReference>
<organism evidence="1 2">
    <name type="scientific">Fodinibius salsisoli</name>
    <dbReference type="NCBI Taxonomy" id="2820877"/>
    <lineage>
        <taxon>Bacteria</taxon>
        <taxon>Pseudomonadati</taxon>
        <taxon>Balneolota</taxon>
        <taxon>Balneolia</taxon>
        <taxon>Balneolales</taxon>
        <taxon>Balneolaceae</taxon>
        <taxon>Fodinibius</taxon>
    </lineage>
</organism>
<protein>
    <submittedName>
        <fullName evidence="1">DUF4249 family protein</fullName>
    </submittedName>
</protein>
<comment type="caution">
    <text evidence="1">The sequence shown here is derived from an EMBL/GenBank/DDBJ whole genome shotgun (WGS) entry which is preliminary data.</text>
</comment>